<evidence type="ECO:0000256" key="1">
    <source>
        <dbReference type="ARBA" id="ARBA00004651"/>
    </source>
</evidence>
<dbReference type="Proteomes" id="UP000321685">
    <property type="component" value="Unassembled WGS sequence"/>
</dbReference>
<keyword evidence="5 7" id="KW-1133">Transmembrane helix</keyword>
<dbReference type="PANTHER" id="PTHR42709">
    <property type="entry name" value="ALKALINE PHOSPHATASE LIKE PROTEIN"/>
    <property type="match status" value="1"/>
</dbReference>
<name>A0A511DI58_9PSEU</name>
<dbReference type="OrthoDB" id="3575960at2"/>
<keyword evidence="10" id="KW-1185">Reference proteome</keyword>
<evidence type="ECO:0000256" key="4">
    <source>
        <dbReference type="ARBA" id="ARBA00022692"/>
    </source>
</evidence>
<dbReference type="Pfam" id="PF09335">
    <property type="entry name" value="VTT_dom"/>
    <property type="match status" value="1"/>
</dbReference>
<proteinExistence type="inferred from homology"/>
<dbReference type="GO" id="GO:0005886">
    <property type="term" value="C:plasma membrane"/>
    <property type="evidence" value="ECO:0007669"/>
    <property type="project" value="UniProtKB-SubCell"/>
</dbReference>
<keyword evidence="4 7" id="KW-0812">Transmembrane</keyword>
<dbReference type="PANTHER" id="PTHR42709:SF6">
    <property type="entry name" value="UNDECAPRENYL PHOSPHATE TRANSPORTER A"/>
    <property type="match status" value="1"/>
</dbReference>
<comment type="caution">
    <text evidence="9">The sequence shown here is derived from an EMBL/GenBank/DDBJ whole genome shotgun (WGS) entry which is preliminary data.</text>
</comment>
<evidence type="ECO:0000256" key="7">
    <source>
        <dbReference type="SAM" id="Phobius"/>
    </source>
</evidence>
<evidence type="ECO:0000259" key="8">
    <source>
        <dbReference type="Pfam" id="PF09335"/>
    </source>
</evidence>
<dbReference type="AlphaFoldDB" id="A0A511DI58"/>
<sequence length="213" mass="21914">MDVVSICTAVLHSPWLPLALVVLVALDAPFPMLPSETILMTGYAAAFADGDVGAVALLVLAALLGCVLGDLLVHALGRSSTRLVARHVDRAGPVAQCVTATMLTRPLVALVAARFVPSGRLVSTAVAGRVGLPVRRFVPCSLASSSAWGVYMLVAGLLLGPVVAESPLVGLAVGAGMAAVTASAFGIYYRLRVRRLRREAVAAEPATAYFVAA</sequence>
<evidence type="ECO:0000256" key="5">
    <source>
        <dbReference type="ARBA" id="ARBA00022989"/>
    </source>
</evidence>
<protein>
    <submittedName>
        <fullName evidence="9">Membrane protein</fullName>
    </submittedName>
</protein>
<dbReference type="EMBL" id="BJVJ01000011">
    <property type="protein sequence ID" value="GEL22688.1"/>
    <property type="molecule type" value="Genomic_DNA"/>
</dbReference>
<reference evidence="9 10" key="1">
    <citation type="submission" date="2019-07" db="EMBL/GenBank/DDBJ databases">
        <title>Whole genome shotgun sequence of Pseudonocardia sulfidoxydans NBRC 16205.</title>
        <authorList>
            <person name="Hosoyama A."/>
            <person name="Uohara A."/>
            <person name="Ohji S."/>
            <person name="Ichikawa N."/>
        </authorList>
    </citation>
    <scope>NUCLEOTIDE SEQUENCE [LARGE SCALE GENOMIC DNA]</scope>
    <source>
        <strain evidence="9 10">NBRC 16205</strain>
    </source>
</reference>
<gene>
    <name evidence="9" type="ORF">PSU4_16420</name>
</gene>
<dbReference type="RefSeq" id="WP_147104404.1">
    <property type="nucleotide sequence ID" value="NZ_BJVJ01000011.1"/>
</dbReference>
<organism evidence="9 10">
    <name type="scientific">Pseudonocardia sulfidoxydans NBRC 16205</name>
    <dbReference type="NCBI Taxonomy" id="1223511"/>
    <lineage>
        <taxon>Bacteria</taxon>
        <taxon>Bacillati</taxon>
        <taxon>Actinomycetota</taxon>
        <taxon>Actinomycetes</taxon>
        <taxon>Pseudonocardiales</taxon>
        <taxon>Pseudonocardiaceae</taxon>
        <taxon>Pseudonocardia</taxon>
    </lineage>
</organism>
<accession>A0A511DI58</accession>
<feature type="transmembrane region" description="Helical" evidence="7">
    <location>
        <begin position="52"/>
        <end position="73"/>
    </location>
</feature>
<dbReference type="InterPro" id="IPR032816">
    <property type="entry name" value="VTT_dom"/>
</dbReference>
<dbReference type="InterPro" id="IPR051311">
    <property type="entry name" value="DedA_domain"/>
</dbReference>
<comment type="subcellular location">
    <subcellularLocation>
        <location evidence="1">Cell membrane</location>
        <topology evidence="1">Multi-pass membrane protein</topology>
    </subcellularLocation>
</comment>
<feature type="transmembrane region" description="Helical" evidence="7">
    <location>
        <begin position="137"/>
        <end position="162"/>
    </location>
</feature>
<feature type="domain" description="VTT" evidence="8">
    <location>
        <begin position="33"/>
        <end position="156"/>
    </location>
</feature>
<evidence type="ECO:0000313" key="9">
    <source>
        <dbReference type="EMBL" id="GEL22688.1"/>
    </source>
</evidence>
<feature type="transmembrane region" description="Helical" evidence="7">
    <location>
        <begin position="168"/>
        <end position="189"/>
    </location>
</feature>
<evidence type="ECO:0000256" key="3">
    <source>
        <dbReference type="ARBA" id="ARBA00022475"/>
    </source>
</evidence>
<keyword evidence="6 7" id="KW-0472">Membrane</keyword>
<evidence type="ECO:0000256" key="6">
    <source>
        <dbReference type="ARBA" id="ARBA00023136"/>
    </source>
</evidence>
<feature type="transmembrane region" description="Helical" evidence="7">
    <location>
        <begin position="15"/>
        <end position="32"/>
    </location>
</feature>
<comment type="similarity">
    <text evidence="2">Belongs to the DedA family.</text>
</comment>
<keyword evidence="3" id="KW-1003">Cell membrane</keyword>
<evidence type="ECO:0000256" key="2">
    <source>
        <dbReference type="ARBA" id="ARBA00010792"/>
    </source>
</evidence>
<evidence type="ECO:0000313" key="10">
    <source>
        <dbReference type="Proteomes" id="UP000321685"/>
    </source>
</evidence>